<dbReference type="GO" id="GO:0043041">
    <property type="term" value="P:amino acid activation for nonribosomal peptide biosynthetic process"/>
    <property type="evidence" value="ECO:0007669"/>
    <property type="project" value="TreeGrafter"/>
</dbReference>
<dbReference type="InterPro" id="IPR023213">
    <property type="entry name" value="CAT-like_dom_sf"/>
</dbReference>
<dbReference type="Gene3D" id="3.30.559.30">
    <property type="entry name" value="Nonribosomal peptide synthetase, condensation domain"/>
    <property type="match status" value="1"/>
</dbReference>
<evidence type="ECO:0000259" key="4">
    <source>
        <dbReference type="PROSITE" id="PS50075"/>
    </source>
</evidence>
<proteinExistence type="predicted"/>
<dbReference type="FunFam" id="3.30.300.30:FF:000010">
    <property type="entry name" value="Enterobactin synthetase component F"/>
    <property type="match status" value="1"/>
</dbReference>
<dbReference type="Gene3D" id="2.30.38.10">
    <property type="entry name" value="Luciferase, Domain 3"/>
    <property type="match status" value="1"/>
</dbReference>
<comment type="caution">
    <text evidence="5">The sequence shown here is derived from an EMBL/GenBank/DDBJ whole genome shotgun (WGS) entry which is preliminary data.</text>
</comment>
<dbReference type="GO" id="GO:0009239">
    <property type="term" value="P:enterobactin biosynthetic process"/>
    <property type="evidence" value="ECO:0007669"/>
    <property type="project" value="TreeGrafter"/>
</dbReference>
<dbReference type="InterPro" id="IPR020845">
    <property type="entry name" value="AMP-binding_CS"/>
</dbReference>
<dbReference type="CDD" id="cd05930">
    <property type="entry name" value="A_NRPS"/>
    <property type="match status" value="1"/>
</dbReference>
<dbReference type="Pfam" id="PF00501">
    <property type="entry name" value="AMP-binding"/>
    <property type="match status" value="1"/>
</dbReference>
<dbReference type="AlphaFoldDB" id="A0A8J3JLS8"/>
<dbReference type="Gene3D" id="3.30.559.10">
    <property type="entry name" value="Chloramphenicol acetyltransferase-like domain"/>
    <property type="match status" value="1"/>
</dbReference>
<dbReference type="PROSITE" id="PS50075">
    <property type="entry name" value="CARRIER"/>
    <property type="match status" value="1"/>
</dbReference>
<dbReference type="Pfam" id="PF00668">
    <property type="entry name" value="Condensation"/>
    <property type="match status" value="1"/>
</dbReference>
<dbReference type="InterPro" id="IPR010071">
    <property type="entry name" value="AA_adenyl_dom"/>
</dbReference>
<dbReference type="InterPro" id="IPR025110">
    <property type="entry name" value="AMP-bd_C"/>
</dbReference>
<dbReference type="InterPro" id="IPR006162">
    <property type="entry name" value="Ppantetheine_attach_site"/>
</dbReference>
<dbReference type="Pfam" id="PF13193">
    <property type="entry name" value="AMP-binding_C"/>
    <property type="match status" value="1"/>
</dbReference>
<dbReference type="PANTHER" id="PTHR45527:SF1">
    <property type="entry name" value="FATTY ACID SYNTHASE"/>
    <property type="match status" value="1"/>
</dbReference>
<dbReference type="InterPro" id="IPR000873">
    <property type="entry name" value="AMP-dep_synth/lig_dom"/>
</dbReference>
<comment type="cofactor">
    <cofactor evidence="1">
        <name>pantetheine 4'-phosphate</name>
        <dbReference type="ChEBI" id="CHEBI:47942"/>
    </cofactor>
</comment>
<evidence type="ECO:0000256" key="3">
    <source>
        <dbReference type="ARBA" id="ARBA00022553"/>
    </source>
</evidence>
<dbReference type="NCBIfam" id="TIGR01733">
    <property type="entry name" value="AA-adenyl-dom"/>
    <property type="match status" value="1"/>
</dbReference>
<evidence type="ECO:0000313" key="5">
    <source>
        <dbReference type="EMBL" id="GIF82897.1"/>
    </source>
</evidence>
<dbReference type="PROSITE" id="PS00455">
    <property type="entry name" value="AMP_BINDING"/>
    <property type="match status" value="1"/>
</dbReference>
<dbReference type="EMBL" id="BONF01000025">
    <property type="protein sequence ID" value="GIF82897.1"/>
    <property type="molecule type" value="Genomic_DNA"/>
</dbReference>
<dbReference type="GO" id="GO:0031177">
    <property type="term" value="F:phosphopantetheine binding"/>
    <property type="evidence" value="ECO:0007669"/>
    <property type="project" value="InterPro"/>
</dbReference>
<dbReference type="Gene3D" id="3.40.50.980">
    <property type="match status" value="2"/>
</dbReference>
<dbReference type="Gene3D" id="1.10.1200.10">
    <property type="entry name" value="ACP-like"/>
    <property type="match status" value="1"/>
</dbReference>
<dbReference type="Proteomes" id="UP000601223">
    <property type="component" value="Unassembled WGS sequence"/>
</dbReference>
<sequence>MTMTDDTLRALMEKRVAAAQAAARTTPGTTIPARRDPHAPQPLSAAQRRLWFNSQFEHDPAIYHVPLVLRLSGPLDGDALLGALREVVQRHEVLRSVIAHHGDEPVAVAGPAGRVSLTRAEVTAAALDAAIAAEVARPFRLDAEPPLRALLLRLSEQEHVLVLTAHHIATDAWSQDLIMDELAAGYAAARGQGAPPAPVRLQYADVTEWARDRPGGDAGWWAERLAGLDPVLALPTDRPYPPVAEWRAGYVPLTLPPELSRRVREAAREAGATPFMVLLAAWQALLGRLCRTADVPVGVPESGRRHRDTEGVVGCFINTLVLRTDLSGDPTGRELLARVRETTLDAFAHADVPFEHVVEAVAPQRSTATTPLFQSMLLLLDEPLRDPALPGAAVTRLDSPLDTNKFDLCLSLTGGPDGYTGFVSHRADLLDRATVTRWARWFTRLLDGLLSAPDRRVSELDLLDPAERAELIAWGTGPELPAGTPATVLEAVLAQAAARPDAVAVDARDGKLSYGELARDSAAVAAALLAHGVGRGTPVGLCLRRHRHLPAALVGVMRAGAAYLPLEPDQPVARLRHQLTDAGAGVVLAAADTWELARELAEGTGAVLLDLADALSAEPAALPEVGAGDLVYVLYTSGSTGRPKGVELTHGNLAAYVAANCELLPVTPDDVMLGLTALSFDVAGLELWVALTRGLRLALVERCDAVDGHLVARRIAEAGVTVLTATPTTFRMLVAADWRAPDVRLVAIGEAVDPGLARELLARTGEVWNGYGPTETAVTSTMYRVTAPVGPTVPIGTPMAGERVYVMDAAGRLALPGTVGELWIGGAGVARGYRGRPDLTGAAFTADPLRPDERCYRTGDLVRWRADGLLDFVGRDDGQVKVRGHRIELGEIEAQLRAVPGVAQAAVTVTAAGGDAHLVGYLVAGPGAAVSAAELEMRLHAVLPDHMVPRRWALLDALPVNASGKLDRRALPEPQQAAREHVPPRTEAEELVADVWGAVLRRDGLSVHDDFFALGGHSLAATLVAGRLREALDLPVPVRLLFEQPVLAGFAAALEALLLAEVVR</sequence>
<dbReference type="SUPFAM" id="SSF47336">
    <property type="entry name" value="ACP-like"/>
    <property type="match status" value="1"/>
</dbReference>
<dbReference type="Pfam" id="PF00550">
    <property type="entry name" value="PP-binding"/>
    <property type="match status" value="1"/>
</dbReference>
<keyword evidence="6" id="KW-1185">Reference proteome</keyword>
<dbReference type="InterPro" id="IPR001242">
    <property type="entry name" value="Condensation_dom"/>
</dbReference>
<dbReference type="Gene3D" id="3.30.300.30">
    <property type="match status" value="1"/>
</dbReference>
<dbReference type="CDD" id="cd19531">
    <property type="entry name" value="LCL_NRPS-like"/>
    <property type="match status" value="1"/>
</dbReference>
<dbReference type="GO" id="GO:0008610">
    <property type="term" value="P:lipid biosynthetic process"/>
    <property type="evidence" value="ECO:0007669"/>
    <property type="project" value="UniProtKB-ARBA"/>
</dbReference>
<dbReference type="PANTHER" id="PTHR45527">
    <property type="entry name" value="NONRIBOSOMAL PEPTIDE SYNTHETASE"/>
    <property type="match status" value="1"/>
</dbReference>
<dbReference type="GO" id="GO:0009366">
    <property type="term" value="C:enterobactin synthetase complex"/>
    <property type="evidence" value="ECO:0007669"/>
    <property type="project" value="TreeGrafter"/>
</dbReference>
<dbReference type="RefSeq" id="WP_203748849.1">
    <property type="nucleotide sequence ID" value="NZ_BONF01000025.1"/>
</dbReference>
<gene>
    <name evidence="5" type="ORF">Cba03nite_42460</name>
</gene>
<feature type="domain" description="Carrier" evidence="4">
    <location>
        <begin position="983"/>
        <end position="1058"/>
    </location>
</feature>
<evidence type="ECO:0000313" key="6">
    <source>
        <dbReference type="Proteomes" id="UP000601223"/>
    </source>
</evidence>
<reference evidence="5 6" key="1">
    <citation type="submission" date="2021-01" db="EMBL/GenBank/DDBJ databases">
        <title>Whole genome shotgun sequence of Catellatospora bangladeshensis NBRC 107357.</title>
        <authorList>
            <person name="Komaki H."/>
            <person name="Tamura T."/>
        </authorList>
    </citation>
    <scope>NUCLEOTIDE SEQUENCE [LARGE SCALE GENOMIC DNA]</scope>
    <source>
        <strain evidence="5 6">NBRC 107357</strain>
    </source>
</reference>
<protein>
    <recommendedName>
        <fullName evidence="4">Carrier domain-containing protein</fullName>
    </recommendedName>
</protein>
<dbReference type="SMART" id="SM00823">
    <property type="entry name" value="PKS_PP"/>
    <property type="match status" value="1"/>
</dbReference>
<organism evidence="5 6">
    <name type="scientific">Catellatospora bangladeshensis</name>
    <dbReference type="NCBI Taxonomy" id="310355"/>
    <lineage>
        <taxon>Bacteria</taxon>
        <taxon>Bacillati</taxon>
        <taxon>Actinomycetota</taxon>
        <taxon>Actinomycetes</taxon>
        <taxon>Micromonosporales</taxon>
        <taxon>Micromonosporaceae</taxon>
        <taxon>Catellatospora</taxon>
    </lineage>
</organism>
<keyword evidence="3" id="KW-0597">Phosphoprotein</keyword>
<dbReference type="SUPFAM" id="SSF52777">
    <property type="entry name" value="CoA-dependent acyltransferases"/>
    <property type="match status" value="2"/>
</dbReference>
<dbReference type="InterPro" id="IPR020806">
    <property type="entry name" value="PKS_PP-bd"/>
</dbReference>
<dbReference type="PROSITE" id="PS00012">
    <property type="entry name" value="PHOSPHOPANTETHEINE"/>
    <property type="match status" value="1"/>
</dbReference>
<keyword evidence="2" id="KW-0596">Phosphopantetheine</keyword>
<dbReference type="GO" id="GO:0005829">
    <property type="term" value="C:cytosol"/>
    <property type="evidence" value="ECO:0007669"/>
    <property type="project" value="TreeGrafter"/>
</dbReference>
<dbReference type="InterPro" id="IPR036736">
    <property type="entry name" value="ACP-like_sf"/>
</dbReference>
<accession>A0A8J3JLS8</accession>
<dbReference type="SUPFAM" id="SSF56801">
    <property type="entry name" value="Acetyl-CoA synthetase-like"/>
    <property type="match status" value="1"/>
</dbReference>
<dbReference type="GO" id="GO:0047527">
    <property type="term" value="F:2,3-dihydroxybenzoate-serine ligase activity"/>
    <property type="evidence" value="ECO:0007669"/>
    <property type="project" value="TreeGrafter"/>
</dbReference>
<evidence type="ECO:0000256" key="2">
    <source>
        <dbReference type="ARBA" id="ARBA00022450"/>
    </source>
</evidence>
<dbReference type="InterPro" id="IPR045851">
    <property type="entry name" value="AMP-bd_C_sf"/>
</dbReference>
<dbReference type="InterPro" id="IPR009081">
    <property type="entry name" value="PP-bd_ACP"/>
</dbReference>
<evidence type="ECO:0000256" key="1">
    <source>
        <dbReference type="ARBA" id="ARBA00001957"/>
    </source>
</evidence>
<name>A0A8J3JLS8_9ACTN</name>